<dbReference type="EMBL" id="KN832145">
    <property type="protein sequence ID" value="KIN93676.1"/>
    <property type="molecule type" value="Genomic_DNA"/>
</dbReference>
<keyword evidence="1" id="KW-0808">Transferase</keyword>
<dbReference type="STRING" id="870435.A0A0C3J7L6"/>
<name>A0A0C3J7L6_PISTI</name>
<accession>A0A0C3J7L6</accession>
<dbReference type="PANTHER" id="PTHR10982:SF21">
    <property type="entry name" value="FATTY ACID SYNTHASE SUBUNIT BETA"/>
    <property type="match status" value="1"/>
</dbReference>
<sequence>MASACQLSKIHTDATNKHLPSGSRFSVSLYGGMRGFVVTGRPRSLRGLATNWPKVHAPSGIDQSKVPYSQREPAFGVRFLVANVLYHRAYMAKVTNKLRSEDLEAGELWRSAPTDLTCQHTAECWRSCEASLHAKPGTDSPREPELVPYTGTIKHMQFTSPVNQPSPAAPNNVLSKPNIKPCPEFKDSHASAARRGHQATRSSNHNSVVGDNSNNDQDSSLASLWRRHRMLFFHISPCLKYLQATIKLPLDKLLDLCNEEMPSTPSALDANATTKCTGSGDVVMQDPPGAYMHSYIQGPSPSISKTGATPTPGTSATSTSGTNTGT</sequence>
<dbReference type="Proteomes" id="UP000054217">
    <property type="component" value="Unassembled WGS sequence"/>
</dbReference>
<feature type="region of interest" description="Disordered" evidence="2">
    <location>
        <begin position="297"/>
        <end position="326"/>
    </location>
</feature>
<dbReference type="GO" id="GO:0016740">
    <property type="term" value="F:transferase activity"/>
    <property type="evidence" value="ECO:0007669"/>
    <property type="project" value="UniProtKB-KW"/>
</dbReference>
<keyword evidence="4" id="KW-1185">Reference proteome</keyword>
<evidence type="ECO:0000256" key="2">
    <source>
        <dbReference type="SAM" id="MobiDB-lite"/>
    </source>
</evidence>
<dbReference type="AlphaFoldDB" id="A0A0C3J7L6"/>
<organism evidence="3 4">
    <name type="scientific">Pisolithus tinctorius Marx 270</name>
    <dbReference type="NCBI Taxonomy" id="870435"/>
    <lineage>
        <taxon>Eukaryota</taxon>
        <taxon>Fungi</taxon>
        <taxon>Dikarya</taxon>
        <taxon>Basidiomycota</taxon>
        <taxon>Agaricomycotina</taxon>
        <taxon>Agaricomycetes</taxon>
        <taxon>Agaricomycetidae</taxon>
        <taxon>Boletales</taxon>
        <taxon>Sclerodermatineae</taxon>
        <taxon>Pisolithaceae</taxon>
        <taxon>Pisolithus</taxon>
    </lineage>
</organism>
<protein>
    <submittedName>
        <fullName evidence="3">Uncharacterized protein</fullName>
    </submittedName>
</protein>
<dbReference type="PANTHER" id="PTHR10982">
    <property type="entry name" value="MALONYL COA-ACYL CARRIER PROTEIN TRANSACYLASE"/>
    <property type="match status" value="1"/>
</dbReference>
<reference evidence="4" key="2">
    <citation type="submission" date="2015-01" db="EMBL/GenBank/DDBJ databases">
        <title>Evolutionary Origins and Diversification of the Mycorrhizal Mutualists.</title>
        <authorList>
            <consortium name="DOE Joint Genome Institute"/>
            <consortium name="Mycorrhizal Genomics Consortium"/>
            <person name="Kohler A."/>
            <person name="Kuo A."/>
            <person name="Nagy L.G."/>
            <person name="Floudas D."/>
            <person name="Copeland A."/>
            <person name="Barry K.W."/>
            <person name="Cichocki N."/>
            <person name="Veneault-Fourrey C."/>
            <person name="LaButti K."/>
            <person name="Lindquist E.A."/>
            <person name="Lipzen A."/>
            <person name="Lundell T."/>
            <person name="Morin E."/>
            <person name="Murat C."/>
            <person name="Riley R."/>
            <person name="Ohm R."/>
            <person name="Sun H."/>
            <person name="Tunlid A."/>
            <person name="Henrissat B."/>
            <person name="Grigoriev I.V."/>
            <person name="Hibbett D.S."/>
            <person name="Martin F."/>
        </authorList>
    </citation>
    <scope>NUCLEOTIDE SEQUENCE [LARGE SCALE GENOMIC DNA]</scope>
    <source>
        <strain evidence="4">Marx 270</strain>
    </source>
</reference>
<evidence type="ECO:0000313" key="4">
    <source>
        <dbReference type="Proteomes" id="UP000054217"/>
    </source>
</evidence>
<dbReference type="HOGENOM" id="CLU_852895_0_0_1"/>
<proteinExistence type="predicted"/>
<feature type="compositionally biased region" description="Polar residues" evidence="2">
    <location>
        <begin position="199"/>
        <end position="217"/>
    </location>
</feature>
<evidence type="ECO:0000256" key="1">
    <source>
        <dbReference type="ARBA" id="ARBA00022679"/>
    </source>
</evidence>
<gene>
    <name evidence="3" type="ORF">M404DRAFT_35878</name>
</gene>
<feature type="compositionally biased region" description="Low complexity" evidence="2">
    <location>
        <begin position="306"/>
        <end position="326"/>
    </location>
</feature>
<reference evidence="3 4" key="1">
    <citation type="submission" date="2014-04" db="EMBL/GenBank/DDBJ databases">
        <authorList>
            <consortium name="DOE Joint Genome Institute"/>
            <person name="Kuo A."/>
            <person name="Kohler A."/>
            <person name="Costa M.D."/>
            <person name="Nagy L.G."/>
            <person name="Floudas D."/>
            <person name="Copeland A."/>
            <person name="Barry K.W."/>
            <person name="Cichocki N."/>
            <person name="Veneault-Fourrey C."/>
            <person name="LaButti K."/>
            <person name="Lindquist E.A."/>
            <person name="Lipzen A."/>
            <person name="Lundell T."/>
            <person name="Morin E."/>
            <person name="Murat C."/>
            <person name="Sun H."/>
            <person name="Tunlid A."/>
            <person name="Henrissat B."/>
            <person name="Grigoriev I.V."/>
            <person name="Hibbett D.S."/>
            <person name="Martin F."/>
            <person name="Nordberg H.P."/>
            <person name="Cantor M.N."/>
            <person name="Hua S.X."/>
        </authorList>
    </citation>
    <scope>NUCLEOTIDE SEQUENCE [LARGE SCALE GENOMIC DNA]</scope>
    <source>
        <strain evidence="3 4">Marx 270</strain>
    </source>
</reference>
<dbReference type="OrthoDB" id="2708430at2759"/>
<dbReference type="InParanoid" id="A0A0C3J7L6"/>
<dbReference type="InterPro" id="IPR050830">
    <property type="entry name" value="Fungal_FAS"/>
</dbReference>
<dbReference type="Gene3D" id="3.30.70.3320">
    <property type="match status" value="1"/>
</dbReference>
<evidence type="ECO:0000313" key="3">
    <source>
        <dbReference type="EMBL" id="KIN93676.1"/>
    </source>
</evidence>
<feature type="region of interest" description="Disordered" evidence="2">
    <location>
        <begin position="160"/>
        <end position="217"/>
    </location>
</feature>